<dbReference type="Proteomes" id="UP001207408">
    <property type="component" value="Unassembled WGS sequence"/>
</dbReference>
<evidence type="ECO:0000256" key="1">
    <source>
        <dbReference type="ARBA" id="ARBA00022441"/>
    </source>
</evidence>
<evidence type="ECO:0000313" key="4">
    <source>
        <dbReference type="EMBL" id="MCW3805109.1"/>
    </source>
</evidence>
<dbReference type="PANTHER" id="PTHR24412:SF441">
    <property type="entry name" value="KELCH-LIKE PROTEIN 28"/>
    <property type="match status" value="1"/>
</dbReference>
<dbReference type="PANTHER" id="PTHR24412">
    <property type="entry name" value="KELCH PROTEIN"/>
    <property type="match status" value="1"/>
</dbReference>
<comment type="caution">
    <text evidence="4">The sequence shown here is derived from an EMBL/GenBank/DDBJ whole genome shotgun (WGS) entry which is preliminary data.</text>
</comment>
<protein>
    <submittedName>
        <fullName evidence="4">Galactose oxidase</fullName>
    </submittedName>
</protein>
<evidence type="ECO:0000256" key="2">
    <source>
        <dbReference type="ARBA" id="ARBA00022737"/>
    </source>
</evidence>
<evidence type="ECO:0000256" key="3">
    <source>
        <dbReference type="SAM" id="SignalP"/>
    </source>
</evidence>
<evidence type="ECO:0000313" key="5">
    <source>
        <dbReference type="Proteomes" id="UP001207408"/>
    </source>
</evidence>
<dbReference type="Pfam" id="PF24681">
    <property type="entry name" value="Kelch_KLHDC2_KLHL20_DRC7"/>
    <property type="match status" value="1"/>
</dbReference>
<dbReference type="SUPFAM" id="SSF117281">
    <property type="entry name" value="Kelch motif"/>
    <property type="match status" value="1"/>
</dbReference>
<keyword evidence="1" id="KW-0880">Kelch repeat</keyword>
<organism evidence="4 5">
    <name type="scientific">Plebeiibacterium marinum</name>
    <dbReference type="NCBI Taxonomy" id="2992111"/>
    <lineage>
        <taxon>Bacteria</taxon>
        <taxon>Pseudomonadati</taxon>
        <taxon>Bacteroidota</taxon>
        <taxon>Bacteroidia</taxon>
        <taxon>Marinilabiliales</taxon>
        <taxon>Marinilabiliaceae</taxon>
        <taxon>Plebeiibacterium</taxon>
    </lineage>
</organism>
<proteinExistence type="predicted"/>
<sequence length="344" mass="38726">MLKQSIFFISALLMGSLCFTSCSDDDDDYLGNWVEYGDFSGKVRSDAVSFTIGDDVYVGTGYDYDDDEKFNDFWKLRISGTPETQISIQWTQIEDLPGVARNRAVAFATDTKGYVGTGSDEDDAKLKDFYEYDPATGWTQKSDFKGTARRGATAFCLDNIGYVGTGEDDDENKSDFFSYNPSTDTWTAISNVPKKRRFAMSFVLDGKAYLLSGFDNGTSHDDFYEYDVANNAWVAKRRISDYTDSGYDDDYDYDIQRYSAVVFTMDGKAYLATGSQGGLTNQTWEWDPMTDTWDQKTDFEGAARSGAIAFTVNNVGWVATGGNGSYSFDDMWYFEPDEEYENKD</sequence>
<keyword evidence="5" id="KW-1185">Reference proteome</keyword>
<keyword evidence="3" id="KW-0732">Signal</keyword>
<dbReference type="EMBL" id="JAPDPI010000008">
    <property type="protein sequence ID" value="MCW3805109.1"/>
    <property type="molecule type" value="Genomic_DNA"/>
</dbReference>
<feature type="chain" id="PRO_5041994575" evidence="3">
    <location>
        <begin position="24"/>
        <end position="344"/>
    </location>
</feature>
<feature type="signal peptide" evidence="3">
    <location>
        <begin position="1"/>
        <end position="23"/>
    </location>
</feature>
<dbReference type="InterPro" id="IPR015915">
    <property type="entry name" value="Kelch-typ_b-propeller"/>
</dbReference>
<dbReference type="RefSeq" id="WP_301198353.1">
    <property type="nucleotide sequence ID" value="NZ_JAPDPI010000008.1"/>
</dbReference>
<gene>
    <name evidence="4" type="ORF">OM074_05690</name>
</gene>
<dbReference type="AlphaFoldDB" id="A0AAE3MCP8"/>
<dbReference type="Gene3D" id="2.120.10.80">
    <property type="entry name" value="Kelch-type beta propeller"/>
    <property type="match status" value="2"/>
</dbReference>
<name>A0AAE3MCP8_9BACT</name>
<accession>A0AAE3MCP8</accession>
<keyword evidence="2" id="KW-0677">Repeat</keyword>
<reference evidence="4" key="1">
    <citation type="submission" date="2022-10" db="EMBL/GenBank/DDBJ databases">
        <authorList>
            <person name="Yu W.X."/>
        </authorList>
    </citation>
    <scope>NUCLEOTIDE SEQUENCE</scope>
    <source>
        <strain evidence="4">D04</strain>
    </source>
</reference>